<dbReference type="EMBL" id="JBIEKR010000002">
    <property type="protein sequence ID" value="MFG6272247.1"/>
    <property type="molecule type" value="Genomic_DNA"/>
</dbReference>
<protein>
    <submittedName>
        <fullName evidence="2">Uncharacterized protein</fullName>
    </submittedName>
</protein>
<keyword evidence="4" id="KW-1185">Reference proteome</keyword>
<proteinExistence type="predicted"/>
<evidence type="ECO:0000313" key="3">
    <source>
        <dbReference type="Proteomes" id="UP000591071"/>
    </source>
</evidence>
<reference evidence="2 3" key="1">
    <citation type="submission" date="2020-04" db="EMBL/GenBank/DDBJ databases">
        <authorList>
            <person name="Hitch T.C.A."/>
            <person name="Wylensek D."/>
            <person name="Clavel T."/>
        </authorList>
    </citation>
    <scope>NUCLEOTIDE SEQUENCE [LARGE SCALE GENOMIC DNA]</scope>
    <source>
        <strain evidence="2 3">Oil-RF-744-FAT-WT-6-1</strain>
    </source>
</reference>
<dbReference type="Proteomes" id="UP001605989">
    <property type="component" value="Unassembled WGS sequence"/>
</dbReference>
<dbReference type="RefSeq" id="WP_162816297.1">
    <property type="nucleotide sequence ID" value="NZ_CP011940.1"/>
</dbReference>
<dbReference type="Proteomes" id="UP000591071">
    <property type="component" value="Unassembled WGS sequence"/>
</dbReference>
<sequence>MGIRNTIVAVLFVCLACTAVYGFVTVDRPGVQAAAQASSKPDKSK</sequence>
<name>A0A848BT30_9FIRM</name>
<dbReference type="EMBL" id="JABAFG010000002">
    <property type="protein sequence ID" value="NME27334.1"/>
    <property type="molecule type" value="Genomic_DNA"/>
</dbReference>
<comment type="caution">
    <text evidence="2">The sequence shown here is derived from an EMBL/GenBank/DDBJ whole genome shotgun (WGS) entry which is preliminary data.</text>
</comment>
<organism evidence="2 3">
    <name type="scientific">Megasphaera hexanoica</name>
    <dbReference type="NCBI Taxonomy" id="1675036"/>
    <lineage>
        <taxon>Bacteria</taxon>
        <taxon>Bacillati</taxon>
        <taxon>Bacillota</taxon>
        <taxon>Negativicutes</taxon>
        <taxon>Veillonellales</taxon>
        <taxon>Veillonellaceae</taxon>
        <taxon>Megasphaera</taxon>
    </lineage>
</organism>
<dbReference type="AlphaFoldDB" id="A0A848BT30"/>
<evidence type="ECO:0000313" key="1">
    <source>
        <dbReference type="EMBL" id="MFG6272247.1"/>
    </source>
</evidence>
<accession>A0A848BT30</accession>
<gene>
    <name evidence="1" type="ORF">ACGTZG_03495</name>
    <name evidence="2" type="ORF">HF872_01635</name>
</gene>
<reference evidence="1 4" key="2">
    <citation type="submission" date="2024-10" db="EMBL/GenBank/DDBJ databases">
        <authorList>
            <person name="Sang B.-I."/>
            <person name="Prabhaharan D."/>
        </authorList>
    </citation>
    <scope>NUCLEOTIDE SEQUENCE [LARGE SCALE GENOMIC DNA]</scope>
    <source>
        <strain evidence="1 4">MH</strain>
    </source>
</reference>
<evidence type="ECO:0000313" key="4">
    <source>
        <dbReference type="Proteomes" id="UP001605989"/>
    </source>
</evidence>
<evidence type="ECO:0000313" key="2">
    <source>
        <dbReference type="EMBL" id="NME27334.1"/>
    </source>
</evidence>